<dbReference type="EMBL" id="JAMZEB010000002">
    <property type="protein sequence ID" value="MCP2363001.1"/>
    <property type="molecule type" value="Genomic_DNA"/>
</dbReference>
<sequence length="83" mass="9142">MPSDPDHVLDAIDGVVDEWETLSADAMRWAPPENKSPDLMTEVGEIFGPLFNAFSQALRPVGDAFERALRMLDDEDDGGPRPT</sequence>
<reference evidence="1" key="1">
    <citation type="submission" date="2022-06" db="EMBL/GenBank/DDBJ databases">
        <title>Sequencing the genomes of 1000 actinobacteria strains.</title>
        <authorList>
            <person name="Klenk H.-P."/>
        </authorList>
    </citation>
    <scope>NUCLEOTIDE SEQUENCE</scope>
    <source>
        <strain evidence="1">DSM 46694</strain>
    </source>
</reference>
<organism evidence="1 2">
    <name type="scientific">Nonomuraea thailandensis</name>
    <dbReference type="NCBI Taxonomy" id="1188745"/>
    <lineage>
        <taxon>Bacteria</taxon>
        <taxon>Bacillati</taxon>
        <taxon>Actinomycetota</taxon>
        <taxon>Actinomycetes</taxon>
        <taxon>Streptosporangiales</taxon>
        <taxon>Streptosporangiaceae</taxon>
        <taxon>Nonomuraea</taxon>
    </lineage>
</organism>
<keyword evidence="2" id="KW-1185">Reference proteome</keyword>
<proteinExistence type="predicted"/>
<dbReference type="AlphaFoldDB" id="A0A9X2GWF8"/>
<dbReference type="Proteomes" id="UP001139648">
    <property type="component" value="Unassembled WGS sequence"/>
</dbReference>
<evidence type="ECO:0000313" key="1">
    <source>
        <dbReference type="EMBL" id="MCP2363001.1"/>
    </source>
</evidence>
<name>A0A9X2GWF8_9ACTN</name>
<dbReference type="RefSeq" id="WP_253754256.1">
    <property type="nucleotide sequence ID" value="NZ_BAABKA010000091.1"/>
</dbReference>
<evidence type="ECO:0000313" key="2">
    <source>
        <dbReference type="Proteomes" id="UP001139648"/>
    </source>
</evidence>
<accession>A0A9X2GWF8</accession>
<comment type="caution">
    <text evidence="1">The sequence shown here is derived from an EMBL/GenBank/DDBJ whole genome shotgun (WGS) entry which is preliminary data.</text>
</comment>
<protein>
    <submittedName>
        <fullName evidence="1">Uncharacterized protein</fullName>
    </submittedName>
</protein>
<gene>
    <name evidence="1" type="ORF">HD597_010021</name>
</gene>